<dbReference type="PROSITE" id="PS51318">
    <property type="entry name" value="TAT"/>
    <property type="match status" value="1"/>
</dbReference>
<accession>A0AAQ3TSM9</accession>
<dbReference type="EMBL" id="CP144749">
    <property type="protein sequence ID" value="WVZ77664.1"/>
    <property type="molecule type" value="Genomic_DNA"/>
</dbReference>
<proteinExistence type="predicted"/>
<keyword evidence="1" id="KW-0732">Signal</keyword>
<dbReference type="InterPro" id="IPR006311">
    <property type="entry name" value="TAT_signal"/>
</dbReference>
<reference evidence="2 3" key="1">
    <citation type="submission" date="2024-02" db="EMBL/GenBank/DDBJ databases">
        <title>High-quality chromosome-scale genome assembly of Pensacola bahiagrass (Paspalum notatum Flugge var. saurae).</title>
        <authorList>
            <person name="Vega J.M."/>
            <person name="Podio M."/>
            <person name="Orjuela J."/>
            <person name="Siena L.A."/>
            <person name="Pessino S.C."/>
            <person name="Combes M.C."/>
            <person name="Mariac C."/>
            <person name="Albertini E."/>
            <person name="Pupilli F."/>
            <person name="Ortiz J.P.A."/>
            <person name="Leblanc O."/>
        </authorList>
    </citation>
    <scope>NUCLEOTIDE SEQUENCE [LARGE SCALE GENOMIC DNA]</scope>
    <source>
        <strain evidence="2">R1</strain>
        <tissue evidence="2">Leaf</tissue>
    </source>
</reference>
<feature type="signal peptide" evidence="1">
    <location>
        <begin position="1"/>
        <end position="25"/>
    </location>
</feature>
<gene>
    <name evidence="2" type="ORF">U9M48_025505</name>
</gene>
<protein>
    <submittedName>
        <fullName evidence="2">Uncharacterized protein</fullName>
    </submittedName>
</protein>
<sequence length="98" mass="10265">MMMMRRLALARSAASALLIGGSARGVPPRALATDAPAVFDGGMAAPAPPPAEAPPCRVPFPDARKLLALMHKPSLFGPIPLSLEEETAEPRRCRQVPG</sequence>
<feature type="chain" id="PRO_5042820757" evidence="1">
    <location>
        <begin position="26"/>
        <end position="98"/>
    </location>
</feature>
<evidence type="ECO:0000313" key="2">
    <source>
        <dbReference type="EMBL" id="WVZ77664.1"/>
    </source>
</evidence>
<organism evidence="2 3">
    <name type="scientific">Paspalum notatum var. saurae</name>
    <dbReference type="NCBI Taxonomy" id="547442"/>
    <lineage>
        <taxon>Eukaryota</taxon>
        <taxon>Viridiplantae</taxon>
        <taxon>Streptophyta</taxon>
        <taxon>Embryophyta</taxon>
        <taxon>Tracheophyta</taxon>
        <taxon>Spermatophyta</taxon>
        <taxon>Magnoliopsida</taxon>
        <taxon>Liliopsida</taxon>
        <taxon>Poales</taxon>
        <taxon>Poaceae</taxon>
        <taxon>PACMAD clade</taxon>
        <taxon>Panicoideae</taxon>
        <taxon>Andropogonodae</taxon>
        <taxon>Paspaleae</taxon>
        <taxon>Paspalinae</taxon>
        <taxon>Paspalum</taxon>
    </lineage>
</organism>
<dbReference type="AlphaFoldDB" id="A0AAQ3TSM9"/>
<name>A0AAQ3TSM9_PASNO</name>
<keyword evidence="3" id="KW-1185">Reference proteome</keyword>
<evidence type="ECO:0000256" key="1">
    <source>
        <dbReference type="SAM" id="SignalP"/>
    </source>
</evidence>
<evidence type="ECO:0000313" key="3">
    <source>
        <dbReference type="Proteomes" id="UP001341281"/>
    </source>
</evidence>
<dbReference type="Proteomes" id="UP001341281">
    <property type="component" value="Chromosome 05"/>
</dbReference>